<dbReference type="eggNOG" id="COG1501">
    <property type="taxonomic scope" value="Bacteria"/>
</dbReference>
<evidence type="ECO:0000313" key="9">
    <source>
        <dbReference type="EMBL" id="EDM28526.1"/>
    </source>
</evidence>
<keyword evidence="10" id="KW-1185">Reference proteome</keyword>
<comment type="similarity">
    <text evidence="1 6">Belongs to the glycosyl hydrolase 31 family.</text>
</comment>
<dbReference type="AlphaFoldDB" id="A6DJ90"/>
<dbReference type="GO" id="GO:0005975">
    <property type="term" value="P:carbohydrate metabolic process"/>
    <property type="evidence" value="ECO:0007669"/>
    <property type="project" value="InterPro"/>
</dbReference>
<dbReference type="InterPro" id="IPR013785">
    <property type="entry name" value="Aldolase_TIM"/>
</dbReference>
<evidence type="ECO:0000256" key="2">
    <source>
        <dbReference type="ARBA" id="ARBA00009743"/>
    </source>
</evidence>
<evidence type="ECO:0000313" key="10">
    <source>
        <dbReference type="Proteomes" id="UP000004947"/>
    </source>
</evidence>
<dbReference type="EMBL" id="ABCK01000005">
    <property type="protein sequence ID" value="EDM28526.1"/>
    <property type="molecule type" value="Genomic_DNA"/>
</dbReference>
<dbReference type="STRING" id="313628.LNTAR_11436"/>
<name>A6DJ90_9BACT</name>
<dbReference type="Proteomes" id="UP000004947">
    <property type="component" value="Unassembled WGS sequence"/>
</dbReference>
<comment type="similarity">
    <text evidence="2 5">Belongs to the glycosyl hydrolase 27 family.</text>
</comment>
<dbReference type="PRINTS" id="PR00740">
    <property type="entry name" value="GLHYDRLASE27"/>
</dbReference>
<evidence type="ECO:0000256" key="5">
    <source>
        <dbReference type="RuleBase" id="RU361168"/>
    </source>
</evidence>
<keyword evidence="4 6" id="KW-0326">Glycosidase</keyword>
<dbReference type="CDD" id="cd14792">
    <property type="entry name" value="GH27"/>
    <property type="match status" value="1"/>
</dbReference>
<sequence length="466" mass="52482">MKLLSKKFILTAGALLLASCQSSTSSNEQIAQTPPMGWNSFDSYGVYIPQEAAIANLEEFAVKLKPHGYEYFVIDNGWFGEYKLKPGTNLPNEKHAHDIAINEYGHFMPSETYFKDGLKPIIDRSHELGIKFGIHLMRGIPRKAYDLNLPIKGTNYTARDIANTDPKENCTWCKYNYAVDMTKPGAQEWYDGLMQHMADMGVDMIKYDDIVPHPDEVAAVAKAIKKTGRPMMLSLSPGNNAPQNEEAVKSFKMGNMLRVTADIWDEQKGLDQCFEAWRKWSGYSTPGFWIDMDMIPFGQLQLMSPAPAVKEKKQKAVRLAGHGYKRWSQFSTEQMYTFMTMRALSASPLMMGGDLPTLDDFSLELITNKDMLACNQNGVQGTLEFEGSEMETWVTPNKMDSSKGWLGVFNRGTKTRKIKLSKHYLGLDSLEGLSLRDIWGDKMLQEGDWVTIPANGCLFVAYGAKK</sequence>
<dbReference type="InterPro" id="IPR000322">
    <property type="entry name" value="Glyco_hydro_31_TIM"/>
</dbReference>
<evidence type="ECO:0000256" key="6">
    <source>
        <dbReference type="RuleBase" id="RU361185"/>
    </source>
</evidence>
<dbReference type="SUPFAM" id="SSF51445">
    <property type="entry name" value="(Trans)glycosidases"/>
    <property type="match status" value="1"/>
</dbReference>
<organism evidence="9 10">
    <name type="scientific">Lentisphaera araneosa HTCC2155</name>
    <dbReference type="NCBI Taxonomy" id="313628"/>
    <lineage>
        <taxon>Bacteria</taxon>
        <taxon>Pseudomonadati</taxon>
        <taxon>Lentisphaerota</taxon>
        <taxon>Lentisphaeria</taxon>
        <taxon>Lentisphaerales</taxon>
        <taxon>Lentisphaeraceae</taxon>
        <taxon>Lentisphaera</taxon>
    </lineage>
</organism>
<dbReference type="InterPro" id="IPR013780">
    <property type="entry name" value="Glyco_hydro_b"/>
</dbReference>
<dbReference type="SMR" id="A6DJ90"/>
<dbReference type="EC" id="3.2.1.22" evidence="5"/>
<proteinExistence type="inferred from homology"/>
<feature type="domain" description="Glycoside hydrolase family 31 TIM barrel" evidence="8">
    <location>
        <begin position="90"/>
        <end position="327"/>
    </location>
</feature>
<dbReference type="PANTHER" id="PTHR11452:SF42">
    <property type="entry name" value="ALPHA-GALACTOSIDASE"/>
    <property type="match status" value="1"/>
</dbReference>
<comment type="catalytic activity">
    <reaction evidence="5">
        <text>Hydrolysis of terminal, non-reducing alpha-D-galactose residues in alpha-D-galactosides, including galactose oligosaccharides, galactomannans and galactolipids.</text>
        <dbReference type="EC" id="3.2.1.22"/>
    </reaction>
</comment>
<dbReference type="Pfam" id="PF01055">
    <property type="entry name" value="Glyco_hydro_31_2nd"/>
    <property type="match status" value="1"/>
</dbReference>
<keyword evidence="7" id="KW-0732">Signal</keyword>
<evidence type="ECO:0000256" key="4">
    <source>
        <dbReference type="ARBA" id="ARBA00023295"/>
    </source>
</evidence>
<feature type="signal peptide" evidence="7">
    <location>
        <begin position="1"/>
        <end position="25"/>
    </location>
</feature>
<dbReference type="InterPro" id="IPR002241">
    <property type="entry name" value="Glyco_hydro_27"/>
</dbReference>
<dbReference type="PANTHER" id="PTHR11452">
    <property type="entry name" value="ALPHA-GALACTOSIDASE/ALPHA-N-ACETYLGALACTOSAMINIDASE"/>
    <property type="match status" value="1"/>
</dbReference>
<feature type="chain" id="PRO_5002694431" description="Alpha-galactosidase" evidence="7">
    <location>
        <begin position="26"/>
        <end position="466"/>
    </location>
</feature>
<protein>
    <recommendedName>
        <fullName evidence="5">Alpha-galactosidase</fullName>
        <ecNumber evidence="5">3.2.1.22</ecNumber>
    </recommendedName>
    <alternativeName>
        <fullName evidence="5">Melibiase</fullName>
    </alternativeName>
</protein>
<evidence type="ECO:0000256" key="1">
    <source>
        <dbReference type="ARBA" id="ARBA00007806"/>
    </source>
</evidence>
<comment type="caution">
    <text evidence="9">The sequence shown here is derived from an EMBL/GenBank/DDBJ whole genome shotgun (WGS) entry which is preliminary data.</text>
</comment>
<keyword evidence="3 6" id="KW-0378">Hydrolase</keyword>
<dbReference type="InterPro" id="IPR017853">
    <property type="entry name" value="GH"/>
</dbReference>
<dbReference type="Gene3D" id="3.20.20.70">
    <property type="entry name" value="Aldolase class I"/>
    <property type="match status" value="1"/>
</dbReference>
<dbReference type="Gene3D" id="2.60.40.1180">
    <property type="entry name" value="Golgi alpha-mannosidase II"/>
    <property type="match status" value="1"/>
</dbReference>
<reference evidence="9 10" key="1">
    <citation type="journal article" date="2010" name="J. Bacteriol.">
        <title>Genome sequence of Lentisphaera araneosa HTCC2155T, the type species of the order Lentisphaerales in the phylum Lentisphaerae.</title>
        <authorList>
            <person name="Thrash J.C."/>
            <person name="Cho J.C."/>
            <person name="Vergin K.L."/>
            <person name="Morris R.M."/>
            <person name="Giovannoni S.J."/>
        </authorList>
    </citation>
    <scope>NUCLEOTIDE SEQUENCE [LARGE SCALE GENOMIC DNA]</scope>
    <source>
        <strain evidence="9 10">HTCC2155</strain>
    </source>
</reference>
<gene>
    <name evidence="9" type="ORF">LNTAR_11436</name>
</gene>
<dbReference type="PROSITE" id="PS51257">
    <property type="entry name" value="PROKAR_LIPOPROTEIN"/>
    <property type="match status" value="1"/>
</dbReference>
<evidence type="ECO:0000256" key="7">
    <source>
        <dbReference type="SAM" id="SignalP"/>
    </source>
</evidence>
<evidence type="ECO:0000259" key="8">
    <source>
        <dbReference type="Pfam" id="PF01055"/>
    </source>
</evidence>
<dbReference type="OrthoDB" id="9807519at2"/>
<accession>A6DJ90</accession>
<keyword evidence="5" id="KW-1015">Disulfide bond</keyword>
<dbReference type="GO" id="GO:0004557">
    <property type="term" value="F:alpha-galactosidase activity"/>
    <property type="evidence" value="ECO:0007669"/>
    <property type="project" value="UniProtKB-EC"/>
</dbReference>
<dbReference type="RefSeq" id="WP_007277962.1">
    <property type="nucleotide sequence ID" value="NZ_ABCK01000005.1"/>
</dbReference>
<evidence type="ECO:0000256" key="3">
    <source>
        <dbReference type="ARBA" id="ARBA00022801"/>
    </source>
</evidence>